<accession>A0AAD5UNU0</accession>
<dbReference type="GO" id="GO:0016887">
    <property type="term" value="F:ATP hydrolysis activity"/>
    <property type="evidence" value="ECO:0007669"/>
    <property type="project" value="InterPro"/>
</dbReference>
<dbReference type="SUPFAM" id="SSF52540">
    <property type="entry name" value="P-loop containing nucleoside triphosphate hydrolases"/>
    <property type="match status" value="1"/>
</dbReference>
<dbReference type="InterPro" id="IPR027417">
    <property type="entry name" value="P-loop_NTPase"/>
</dbReference>
<dbReference type="AlphaFoldDB" id="A0AAD5UNU0"/>
<dbReference type="PANTHER" id="PTHR43581">
    <property type="entry name" value="ATP/GTP PHOSPHATASE"/>
    <property type="match status" value="1"/>
</dbReference>
<evidence type="ECO:0000259" key="1">
    <source>
        <dbReference type="SMART" id="SM00382"/>
    </source>
</evidence>
<sequence>MNLPIEIAFNTETLAGHAKRKIVLHRGLTVLIGPNGAGKTQLLRSLKSVMAQHTAGKLVRYLSAGRISIFEQYRSDINGYGGVNYDQATFGNKNDSSRRHNFESLSGDFYTLADRPDILIKVQERLRKLFKRDVLMEWDGGLLKPQFARLDRESKPYASSREASGLLHLIGLLAALYDDEVGALLIDEPEVSLHPQLQAFLLAEILHVAGVPSAGNNKKLVIIATHSTEMVQISRVEDLLSLVFCYDREAEPVQIPANAGELQAKKVTGLVARLGQEHKLSLFSKRPLLVEGPSDVIVCSALESKADASLEAAGSQLLPVIGKGQMPVVAKLLRLMGKDPVVLADADGFADGIDLVTGFLNGSDAADISAAAMGADSALSLAKSIYSDFCKVVEEKWDDAAVFAENHPYWVNRKKDDDVAISKRRAFFSTLFSLNNEQISGFDATGKCLTMRKRLEALLSLLEHTGCFFLRRGSIESYYETSSQCTTQEKPTAAADEMEHIAEISVAAAESAYADILRCIRHASNAAPISESEALRDLLLAAAAPAFVKFKSGGSAQDVTTTARMVLGDRSKLFEMSVIGDKLRIDVTSEVLDVSCFPLTIDKTDDIVKVVTAALA</sequence>
<dbReference type="Pfam" id="PF20469">
    <property type="entry name" value="OLD-like_TOPRIM"/>
    <property type="match status" value="1"/>
</dbReference>
<feature type="domain" description="AAA+ ATPase" evidence="1">
    <location>
        <begin position="25"/>
        <end position="256"/>
    </location>
</feature>
<dbReference type="Pfam" id="PF13304">
    <property type="entry name" value="AAA_21"/>
    <property type="match status" value="1"/>
</dbReference>
<keyword evidence="3" id="KW-1185">Reference proteome</keyword>
<protein>
    <recommendedName>
        <fullName evidence="1">AAA+ ATPase domain-containing protein</fullName>
    </recommendedName>
</protein>
<dbReference type="CDD" id="cd01026">
    <property type="entry name" value="TOPRIM_OLD"/>
    <property type="match status" value="1"/>
</dbReference>
<proteinExistence type="predicted"/>
<reference evidence="2" key="1">
    <citation type="submission" date="2022-07" db="EMBL/GenBank/DDBJ databases">
        <title>Genome Sequence of Physisporinus lineatus.</title>
        <authorList>
            <person name="Buettner E."/>
        </authorList>
    </citation>
    <scope>NUCLEOTIDE SEQUENCE</scope>
    <source>
        <strain evidence="2">VT162</strain>
    </source>
</reference>
<dbReference type="InterPro" id="IPR034139">
    <property type="entry name" value="TOPRIM_OLD"/>
</dbReference>
<dbReference type="Gene3D" id="3.40.50.300">
    <property type="entry name" value="P-loop containing nucleotide triphosphate hydrolases"/>
    <property type="match status" value="1"/>
</dbReference>
<gene>
    <name evidence="2" type="ORF">NLI96_g12989</name>
</gene>
<dbReference type="Proteomes" id="UP001212997">
    <property type="component" value="Unassembled WGS sequence"/>
</dbReference>
<evidence type="ECO:0000313" key="3">
    <source>
        <dbReference type="Proteomes" id="UP001212997"/>
    </source>
</evidence>
<dbReference type="EMBL" id="JANAWD010001384">
    <property type="protein sequence ID" value="KAJ3473461.1"/>
    <property type="molecule type" value="Genomic_DNA"/>
</dbReference>
<dbReference type="SMART" id="SM00382">
    <property type="entry name" value="AAA"/>
    <property type="match status" value="1"/>
</dbReference>
<comment type="caution">
    <text evidence="2">The sequence shown here is derived from an EMBL/GenBank/DDBJ whole genome shotgun (WGS) entry which is preliminary data.</text>
</comment>
<dbReference type="GO" id="GO:0005524">
    <property type="term" value="F:ATP binding"/>
    <property type="evidence" value="ECO:0007669"/>
    <property type="project" value="InterPro"/>
</dbReference>
<dbReference type="InterPro" id="IPR051396">
    <property type="entry name" value="Bact_Antivir_Def_Nuclease"/>
</dbReference>
<evidence type="ECO:0000313" key="2">
    <source>
        <dbReference type="EMBL" id="KAJ3473461.1"/>
    </source>
</evidence>
<dbReference type="InterPro" id="IPR003593">
    <property type="entry name" value="AAA+_ATPase"/>
</dbReference>
<name>A0AAD5UNU0_9APHY</name>
<dbReference type="InterPro" id="IPR003959">
    <property type="entry name" value="ATPase_AAA_core"/>
</dbReference>
<dbReference type="PANTHER" id="PTHR43581:SF2">
    <property type="entry name" value="EXCINUCLEASE ATPASE SUBUNIT"/>
    <property type="match status" value="1"/>
</dbReference>
<organism evidence="2 3">
    <name type="scientific">Meripilus lineatus</name>
    <dbReference type="NCBI Taxonomy" id="2056292"/>
    <lineage>
        <taxon>Eukaryota</taxon>
        <taxon>Fungi</taxon>
        <taxon>Dikarya</taxon>
        <taxon>Basidiomycota</taxon>
        <taxon>Agaricomycotina</taxon>
        <taxon>Agaricomycetes</taxon>
        <taxon>Polyporales</taxon>
        <taxon>Meripilaceae</taxon>
        <taxon>Meripilus</taxon>
    </lineage>
</organism>